<accession>A0A7X5QS37</accession>
<evidence type="ECO:0000313" key="2">
    <source>
        <dbReference type="Proteomes" id="UP000518878"/>
    </source>
</evidence>
<protein>
    <submittedName>
        <fullName evidence="1">Uncharacterized protein</fullName>
    </submittedName>
</protein>
<organism evidence="1 2">
    <name type="scientific">Luteibacter yeojuensis</name>
    <dbReference type="NCBI Taxonomy" id="345309"/>
    <lineage>
        <taxon>Bacteria</taxon>
        <taxon>Pseudomonadati</taxon>
        <taxon>Pseudomonadota</taxon>
        <taxon>Gammaproteobacteria</taxon>
        <taxon>Lysobacterales</taxon>
        <taxon>Rhodanobacteraceae</taxon>
        <taxon>Luteibacter</taxon>
    </lineage>
</organism>
<comment type="caution">
    <text evidence="1">The sequence shown here is derived from an EMBL/GenBank/DDBJ whole genome shotgun (WGS) entry which is preliminary data.</text>
</comment>
<dbReference type="RefSeq" id="WP_166698122.1">
    <property type="nucleotide sequence ID" value="NZ_JAAQTL010000001.1"/>
</dbReference>
<name>A0A7X5QS37_9GAMM</name>
<evidence type="ECO:0000313" key="1">
    <source>
        <dbReference type="EMBL" id="NID14407.1"/>
    </source>
</evidence>
<reference evidence="1 2" key="1">
    <citation type="journal article" date="2006" name="Int. J. Syst. Evol. Microbiol.">
        <title>Dyella yeojuensis sp. nov., isolated from greenhouse soil in Korea.</title>
        <authorList>
            <person name="Kim B.Y."/>
            <person name="Weon H.Y."/>
            <person name="Lee K.H."/>
            <person name="Seok S.J."/>
            <person name="Kwon S.W."/>
            <person name="Go S.J."/>
            <person name="Stackebrandt E."/>
        </authorList>
    </citation>
    <scope>NUCLEOTIDE SEQUENCE [LARGE SCALE GENOMIC DNA]</scope>
    <source>
        <strain evidence="1 2">DSM 17673</strain>
    </source>
</reference>
<dbReference type="AlphaFoldDB" id="A0A7X5QS37"/>
<proteinExistence type="predicted"/>
<keyword evidence="2" id="KW-1185">Reference proteome</keyword>
<dbReference type="EMBL" id="JAAQTL010000001">
    <property type="protein sequence ID" value="NID14407.1"/>
    <property type="molecule type" value="Genomic_DNA"/>
</dbReference>
<sequence>MPAGLQTFDAAGNIIVDLTTRITRVGGTANIPAGSTGSVVVPNASQGTLWYAFCHQSGERYYPVINVSGATISWSPSTQGTPSDKTIIFGVY</sequence>
<gene>
    <name evidence="1" type="ORF">HBF32_02885</name>
</gene>
<dbReference type="Proteomes" id="UP000518878">
    <property type="component" value="Unassembled WGS sequence"/>
</dbReference>